<proteinExistence type="predicted"/>
<dbReference type="eggNOG" id="arCOG06599">
    <property type="taxonomic scope" value="Archaea"/>
</dbReference>
<organism evidence="2 3">
    <name type="scientific">Methanocaldococcus infernus (strain DSM 11812 / JCM 15783 / ME)</name>
    <dbReference type="NCBI Taxonomy" id="573063"/>
    <lineage>
        <taxon>Archaea</taxon>
        <taxon>Methanobacteriati</taxon>
        <taxon>Methanobacteriota</taxon>
        <taxon>Methanomada group</taxon>
        <taxon>Methanococci</taxon>
        <taxon>Methanococcales</taxon>
        <taxon>Methanocaldococcaceae</taxon>
        <taxon>Methanocaldococcus</taxon>
    </lineage>
</organism>
<sequence length="265" mass="30780">MIKKRGGYIFTLEAVIASFLILTIFFMFYGSFSHNFQSTLESKKETERFHKALYLKDYYIKKYSFPGLYREDYLNFVNSLELTEKTFDPINNISGFIFLIENNSYDSQYNVNLPTIKFKYITLYSNVNEPCNYSLSVENSYVTFKENLYIPKITGEENTNNFYLYGGLGDHIYFEVDNNIREVSAKLEDGEGDVIIMVNNILYNLYLNSTYERIDIEPSLKVGVNKIEILSSPSVVVFNITTENTGNVYYLTLSPRNITFIIPIS</sequence>
<keyword evidence="1" id="KW-0472">Membrane</keyword>
<evidence type="ECO:0000256" key="1">
    <source>
        <dbReference type="SAM" id="Phobius"/>
    </source>
</evidence>
<dbReference type="EMBL" id="CP002009">
    <property type="protein sequence ID" value="ADG12883.1"/>
    <property type="molecule type" value="Genomic_DNA"/>
</dbReference>
<gene>
    <name evidence="2" type="ordered locus">Metin_0212</name>
</gene>
<dbReference type="Proteomes" id="UP000002061">
    <property type="component" value="Chromosome"/>
</dbReference>
<name>D5VQN0_METIM</name>
<dbReference type="STRING" id="573063.Metin_0212"/>
<protein>
    <submittedName>
        <fullName evidence="2">Uncharacterized protein</fullName>
    </submittedName>
</protein>
<accession>D5VQN0</accession>
<feature type="transmembrane region" description="Helical" evidence="1">
    <location>
        <begin position="7"/>
        <end position="29"/>
    </location>
</feature>
<dbReference type="AlphaFoldDB" id="D5VQN0"/>
<dbReference type="HOGENOM" id="CLU_1048116_0_0_2"/>
<dbReference type="RefSeq" id="WP_013099629.1">
    <property type="nucleotide sequence ID" value="NC_014122.1"/>
</dbReference>
<keyword evidence="1" id="KW-1133">Transmembrane helix</keyword>
<dbReference type="GeneID" id="9131212"/>
<evidence type="ECO:0000313" key="2">
    <source>
        <dbReference type="EMBL" id="ADG12883.1"/>
    </source>
</evidence>
<dbReference type="KEGG" id="mif:Metin_0212"/>
<evidence type="ECO:0000313" key="3">
    <source>
        <dbReference type="Proteomes" id="UP000002061"/>
    </source>
</evidence>
<keyword evidence="3" id="KW-1185">Reference proteome</keyword>
<keyword evidence="1" id="KW-0812">Transmembrane</keyword>
<dbReference type="OrthoDB" id="101984at2157"/>
<reference evidence="2" key="1">
    <citation type="submission" date="2010-04" db="EMBL/GenBank/DDBJ databases">
        <title>Complete sequence of Methanocaldococcus infernus ME.</title>
        <authorList>
            <consortium name="US DOE Joint Genome Institute"/>
            <person name="Lucas S."/>
            <person name="Copeland A."/>
            <person name="Lapidus A."/>
            <person name="Cheng J.-F."/>
            <person name="Bruce D."/>
            <person name="Goodwin L."/>
            <person name="Pitluck S."/>
            <person name="Munk A.C."/>
            <person name="Detter J.C."/>
            <person name="Han C."/>
            <person name="Tapia R."/>
            <person name="Land M."/>
            <person name="Hauser L."/>
            <person name="Kyrpides N."/>
            <person name="Mikhailova N."/>
            <person name="Sieprawska-Lupa M."/>
            <person name="Whitman W.B."/>
            <person name="Woyke T."/>
        </authorList>
    </citation>
    <scope>NUCLEOTIDE SEQUENCE [LARGE SCALE GENOMIC DNA]</scope>
    <source>
        <strain evidence="2">ME</strain>
    </source>
</reference>